<dbReference type="GeneID" id="92032865"/>
<keyword evidence="2" id="KW-1185">Reference proteome</keyword>
<dbReference type="EMBL" id="JBBPEH010000005">
    <property type="protein sequence ID" value="KAK7538246.1"/>
    <property type="molecule type" value="Genomic_DNA"/>
</dbReference>
<evidence type="ECO:0000313" key="1">
    <source>
        <dbReference type="EMBL" id="KAK7538246.1"/>
    </source>
</evidence>
<dbReference type="RefSeq" id="XP_066655933.1">
    <property type="nucleotide sequence ID" value="XM_066799959.1"/>
</dbReference>
<organism evidence="1 2">
    <name type="scientific">Phyllosticta citribraziliensis</name>
    <dbReference type="NCBI Taxonomy" id="989973"/>
    <lineage>
        <taxon>Eukaryota</taxon>
        <taxon>Fungi</taxon>
        <taxon>Dikarya</taxon>
        <taxon>Ascomycota</taxon>
        <taxon>Pezizomycotina</taxon>
        <taxon>Dothideomycetes</taxon>
        <taxon>Dothideomycetes incertae sedis</taxon>
        <taxon>Botryosphaeriales</taxon>
        <taxon>Phyllostictaceae</taxon>
        <taxon>Phyllosticta</taxon>
    </lineage>
</organism>
<accession>A0ABR1LUP2</accession>
<dbReference type="Proteomes" id="UP001360953">
    <property type="component" value="Unassembled WGS sequence"/>
</dbReference>
<sequence length="116" mass="12569">MAFNGYLNRRSVLFFAIASLTGSYFIAKSNTLRAKTVQQNKEKGDFAVDPSRSGMCSYSIPPSISFCSAPTGNEVTRVIVQVAVCEQACIAASTVRMIRGGYFEMECCSAVVDCRA</sequence>
<proteinExistence type="predicted"/>
<comment type="caution">
    <text evidence="1">The sequence shown here is derived from an EMBL/GenBank/DDBJ whole genome shotgun (WGS) entry which is preliminary data.</text>
</comment>
<gene>
    <name evidence="1" type="ORF">J3D65DRAFT_621409</name>
</gene>
<name>A0ABR1LUP2_9PEZI</name>
<reference evidence="1 2" key="1">
    <citation type="submission" date="2024-04" db="EMBL/GenBank/DDBJ databases">
        <title>Phyllosticta paracitricarpa is synonymous to the EU quarantine fungus P. citricarpa based on phylogenomic analyses.</title>
        <authorList>
            <consortium name="Lawrence Berkeley National Laboratory"/>
            <person name="Van ingen-buijs V.A."/>
            <person name="Van westerhoven A.C."/>
            <person name="Haridas S."/>
            <person name="Skiadas P."/>
            <person name="Martin F."/>
            <person name="Groenewald J.Z."/>
            <person name="Crous P.W."/>
            <person name="Seidl M.F."/>
        </authorList>
    </citation>
    <scope>NUCLEOTIDE SEQUENCE [LARGE SCALE GENOMIC DNA]</scope>
    <source>
        <strain evidence="1 2">CPC 17464</strain>
    </source>
</reference>
<protein>
    <submittedName>
        <fullName evidence="1">Uncharacterized protein</fullName>
    </submittedName>
</protein>
<evidence type="ECO:0000313" key="2">
    <source>
        <dbReference type="Proteomes" id="UP001360953"/>
    </source>
</evidence>